<feature type="region of interest" description="Disordered" evidence="1">
    <location>
        <begin position="666"/>
        <end position="688"/>
    </location>
</feature>
<proteinExistence type="predicted"/>
<reference evidence="2" key="2">
    <citation type="submission" date="2025-09" db="UniProtKB">
        <authorList>
            <consortium name="Ensembl"/>
        </authorList>
    </citation>
    <scope>IDENTIFICATION</scope>
</reference>
<dbReference type="Ensembl" id="ENSMALT00000001482.1">
    <property type="protein sequence ID" value="ENSMALP00000001436.1"/>
    <property type="gene ID" value="ENSMALG00000001083.1"/>
</dbReference>
<dbReference type="AlphaFoldDB" id="A0A3Q3IM31"/>
<feature type="compositionally biased region" description="Low complexity" evidence="1">
    <location>
        <begin position="400"/>
        <end position="419"/>
    </location>
</feature>
<feature type="compositionally biased region" description="Low complexity" evidence="1">
    <location>
        <begin position="667"/>
        <end position="687"/>
    </location>
</feature>
<feature type="region of interest" description="Disordered" evidence="1">
    <location>
        <begin position="269"/>
        <end position="299"/>
    </location>
</feature>
<evidence type="ECO:0000313" key="2">
    <source>
        <dbReference type="Ensembl" id="ENSMALP00000001436.1"/>
    </source>
</evidence>
<dbReference type="Proteomes" id="UP000261600">
    <property type="component" value="Unplaced"/>
</dbReference>
<dbReference type="PANTHER" id="PTHR28682:SF2">
    <property type="entry name" value="PROTEIN INSYN2B"/>
    <property type="match status" value="1"/>
</dbReference>
<evidence type="ECO:0000313" key="3">
    <source>
        <dbReference type="Proteomes" id="UP000261600"/>
    </source>
</evidence>
<feature type="region of interest" description="Disordered" evidence="1">
    <location>
        <begin position="904"/>
        <end position="926"/>
    </location>
</feature>
<organism evidence="2 3">
    <name type="scientific">Monopterus albus</name>
    <name type="common">Swamp eel</name>
    <dbReference type="NCBI Taxonomy" id="43700"/>
    <lineage>
        <taxon>Eukaryota</taxon>
        <taxon>Metazoa</taxon>
        <taxon>Chordata</taxon>
        <taxon>Craniata</taxon>
        <taxon>Vertebrata</taxon>
        <taxon>Euteleostomi</taxon>
        <taxon>Actinopterygii</taxon>
        <taxon>Neopterygii</taxon>
        <taxon>Teleostei</taxon>
        <taxon>Neoteleostei</taxon>
        <taxon>Acanthomorphata</taxon>
        <taxon>Anabantaria</taxon>
        <taxon>Synbranchiformes</taxon>
        <taxon>Synbranchidae</taxon>
        <taxon>Monopterus</taxon>
    </lineage>
</organism>
<accession>A0A3Q3IM31</accession>
<dbReference type="Pfam" id="PF15265">
    <property type="entry name" value="FAM196"/>
    <property type="match status" value="1"/>
</dbReference>
<name>A0A3Q3IM31_MONAL</name>
<feature type="region of interest" description="Disordered" evidence="1">
    <location>
        <begin position="633"/>
        <end position="652"/>
    </location>
</feature>
<reference evidence="2" key="1">
    <citation type="submission" date="2025-08" db="UniProtKB">
        <authorList>
            <consortium name="Ensembl"/>
        </authorList>
    </citation>
    <scope>IDENTIFICATION</scope>
</reference>
<keyword evidence="3" id="KW-1185">Reference proteome</keyword>
<dbReference type="PANTHER" id="PTHR28682">
    <property type="entry name" value="INHIBITORY SYNAPTIC FACTOR 2A-RELATED"/>
    <property type="match status" value="1"/>
</dbReference>
<sequence length="1146" mass="125080">MGRRMADLTTPVPVLGVPALVGVCGWKTTEGDKSGVTLLQKWGLQCSVGIQTSPGISRPSTQDSVKHSDTLAILSDSITQTSNSSITKETEYKKISLLTKSDKEKMAILKQKSEESKTKKEITFRELGSETSKDEAGSKRNATRTYCYARAIKTNSHFAGNATNVRPKLKPTARYTNGSVVDSEATGGICIDNDEVEHIKNASFGGRQQTRLQDHYAEQSGKMLLLSSARLFDTPQTIYSHCGGKQSATGAAALGKKSPTAHTCPLKSALTSPSTTTHFQLPHKPPQHQIPENNTNRDNRMHITVNPQIYLNKELKYRKAPHLECPVHSKGNRVTLSHAHATGDATSTQPTTILHAKTITVTEATIETRQADATLKSFVKQVQENKSPQPMSLILTPQMTTATKPNNPHPHTNPKLPKTSQHNSSQYNVPPNVCVSVQATPENTLSPPSHLYITTAGPGKTSNTNTHKTATNLNATLMSAESIATNVNAQNETLHSVCRARVNIATTRTDSPLMTVKCSTLSKSVNALDHIHASETTAQPTPARQPCMSPDLAHKTKENLSSGVEVNPTAFSTVANIPQVSTLVPHSTLTQNAISAQNIRARTKHNTKSTAIQIYLIQPQSSNSEPSLITKTTHATTSSLNTTPSIAPLSSTSTCNSTLYKNKALRSSSVSQKNSTSTASTSSSTLTENQSNACASSTTLLQVADTTHQELGCNKCPYTNQPGCTQAADVRVQTNKESGLCSLLALSESLNVSRNHIRDNDASAYNPSLTTDKNIKLYADKNKFSGNLVKELESKECKNSNLSQVTNLQNYISLIKSNSSCLQGCINTEQQRLAHCQEYTETEHKEHCAPCSPIKTAQETDSYTEEFALGISARHANIKFESSADKQTHPIYYIRSSLENTNAHVHQNSDSHVSSLPQAHSGTELSFTAPAPFKREGEIWKHTGHEGNSILLSSAMHSASHHLLQSDEVEAMVRPDSKFHPATPEDTSLAHSHPADATLLPPSSPQCCKSAALHQRLETVEASLATNKDRIITLLNIIHDLEACHTPTSGWQCYKTGQDLKNCSTCQKTACIVYSVEYDFRQQERRFLEVLNQSARRNNAFSKQLSQTLSLDLLRNVTKSLTKSKVKSKKLCSTLFKWLPRRIQQL</sequence>
<feature type="region of interest" description="Disordered" evidence="1">
    <location>
        <begin position="400"/>
        <end position="425"/>
    </location>
</feature>
<feature type="compositionally biased region" description="Low complexity" evidence="1">
    <location>
        <begin position="633"/>
        <end position="643"/>
    </location>
</feature>
<feature type="compositionally biased region" description="Polar residues" evidence="1">
    <location>
        <begin position="269"/>
        <end position="279"/>
    </location>
</feature>
<evidence type="ECO:0000256" key="1">
    <source>
        <dbReference type="SAM" id="MobiDB-lite"/>
    </source>
</evidence>
<dbReference type="InterPro" id="IPR029337">
    <property type="entry name" value="INSYN2"/>
</dbReference>
<protein>
    <submittedName>
        <fullName evidence="2">Uncharacterized protein</fullName>
    </submittedName>
</protein>
<dbReference type="STRING" id="43700.ENSMALP00000001436"/>